<reference evidence="1 2" key="1">
    <citation type="submission" date="2016-04" db="EMBL/GenBank/DDBJ databases">
        <title>An efficient strategy for bacteriophage contamination control in bacterial fermentation.</title>
        <authorList>
            <person name="Xing S."/>
            <person name="Sun Q."/>
            <person name="An X."/>
            <person name="Mi Z."/>
            <person name="Tong Y."/>
        </authorList>
    </citation>
    <scope>NUCLEOTIDE SEQUENCE [LARGE SCALE GENOMIC DNA]</scope>
</reference>
<proteinExistence type="predicted"/>
<dbReference type="RefSeq" id="YP_009789188.1">
    <property type="nucleotide sequence ID" value="NC_047810.1"/>
</dbReference>
<dbReference type="GeneID" id="54979328"/>
<sequence>MIKLTEEEKKSIVMIHEMLCKEHQTPNSRIYAWELFDDYVNLDAFTSAVNKIEEGI</sequence>
<organism evidence="1 2">
    <name type="scientific">Escherichia phage vB_EcoS-IME253</name>
    <dbReference type="NCBI Taxonomy" id="1933412"/>
    <lineage>
        <taxon>Viruses</taxon>
        <taxon>Duplodnaviria</taxon>
        <taxon>Heunggongvirae</taxon>
        <taxon>Uroviricota</taxon>
        <taxon>Caudoviricetes</taxon>
        <taxon>Drexlerviridae</taxon>
        <taxon>Braunvirinae</taxon>
        <taxon>Rtpvirus</taxon>
        <taxon>Rtpvirus IME253</taxon>
    </lineage>
</organism>
<dbReference type="KEGG" id="vg:54979328"/>
<evidence type="ECO:0000313" key="1">
    <source>
        <dbReference type="EMBL" id="APU93223.1"/>
    </source>
</evidence>
<dbReference type="Proteomes" id="UP000225515">
    <property type="component" value="Segment"/>
</dbReference>
<protein>
    <submittedName>
        <fullName evidence="1">Uncharacterized protein</fullName>
    </submittedName>
</protein>
<keyword evidence="2" id="KW-1185">Reference proteome</keyword>
<evidence type="ECO:0000313" key="2">
    <source>
        <dbReference type="Proteomes" id="UP000225515"/>
    </source>
</evidence>
<accession>A0A1P8DUP0</accession>
<dbReference type="EMBL" id="KX130960">
    <property type="protein sequence ID" value="APU93223.1"/>
    <property type="molecule type" value="Genomic_DNA"/>
</dbReference>
<name>A0A1P8DUP0_9CAUD</name>